<evidence type="ECO:0000313" key="2">
    <source>
        <dbReference type="EMBL" id="MFC4635521.1"/>
    </source>
</evidence>
<dbReference type="Pfam" id="PF12388">
    <property type="entry name" value="Peptidase_M57"/>
    <property type="match status" value="1"/>
</dbReference>
<keyword evidence="1" id="KW-0732">Signal</keyword>
<feature type="chain" id="PRO_5046438648" evidence="1">
    <location>
        <begin position="21"/>
        <end position="351"/>
    </location>
</feature>
<evidence type="ECO:0000313" key="3">
    <source>
        <dbReference type="Proteomes" id="UP001596043"/>
    </source>
</evidence>
<organism evidence="2 3">
    <name type="scientific">Dokdonia ponticola</name>
    <dbReference type="NCBI Taxonomy" id="2041041"/>
    <lineage>
        <taxon>Bacteria</taxon>
        <taxon>Pseudomonadati</taxon>
        <taxon>Bacteroidota</taxon>
        <taxon>Flavobacteriia</taxon>
        <taxon>Flavobacteriales</taxon>
        <taxon>Flavobacteriaceae</taxon>
        <taxon>Dokdonia</taxon>
    </lineage>
</organism>
<feature type="signal peptide" evidence="1">
    <location>
        <begin position="1"/>
        <end position="20"/>
    </location>
</feature>
<dbReference type="GO" id="GO:0008237">
    <property type="term" value="F:metallopeptidase activity"/>
    <property type="evidence" value="ECO:0007669"/>
    <property type="project" value="UniProtKB-KW"/>
</dbReference>
<keyword evidence="2" id="KW-0482">Metalloprotease</keyword>
<sequence length="351" mass="37670">MKTNLKSAFSLMAVVMLLFASCDRDEVSVEDNANFQTEVTIVDTDIVNDQTSSRDVVTDQRVLDLIDNLQLDVASVTKGDFHLPDGTVEQRIYIGDDIVVTKEELVAMQTLNDSQGRQYRTNNLVNTNGGSRVISVIGYTGAPFALTSKGQTALQRAIDNYNALYNNGTTTLRFSLTFATSTNADMVVYDNSVNNSGSGGVAGFPSGGNPNKFCQIYNLEGFSTNVNEHVITHEMGHSIGFRHTDWFSRQSCGQNSNEGDAGVGAVHLAGTPTGYDSTSLMLACFNTGVSGNFNGNDITGLGVMYPTSSGGSPCDGVPEWQPINYPIGAQVVYLGNLYERVSGGWILLGPC</sequence>
<dbReference type="Proteomes" id="UP001596043">
    <property type="component" value="Unassembled WGS sequence"/>
</dbReference>
<reference evidence="3" key="1">
    <citation type="journal article" date="2019" name="Int. J. Syst. Evol. Microbiol.">
        <title>The Global Catalogue of Microorganisms (GCM) 10K type strain sequencing project: providing services to taxonomists for standard genome sequencing and annotation.</title>
        <authorList>
            <consortium name="The Broad Institute Genomics Platform"/>
            <consortium name="The Broad Institute Genome Sequencing Center for Infectious Disease"/>
            <person name="Wu L."/>
            <person name="Ma J."/>
        </authorList>
    </citation>
    <scope>NUCLEOTIDE SEQUENCE [LARGE SCALE GENOMIC DNA]</scope>
    <source>
        <strain evidence="3">YJ-61-S</strain>
    </source>
</reference>
<name>A0ABV9I1K0_9FLAO</name>
<dbReference type="SUPFAM" id="SSF55486">
    <property type="entry name" value="Metalloproteases ('zincins'), catalytic domain"/>
    <property type="match status" value="1"/>
</dbReference>
<dbReference type="PROSITE" id="PS51257">
    <property type="entry name" value="PROKAR_LIPOPROTEIN"/>
    <property type="match status" value="1"/>
</dbReference>
<keyword evidence="2" id="KW-0645">Protease</keyword>
<dbReference type="RefSeq" id="WP_379980833.1">
    <property type="nucleotide sequence ID" value="NZ_JBHSFV010000011.1"/>
</dbReference>
<evidence type="ECO:0000256" key="1">
    <source>
        <dbReference type="SAM" id="SignalP"/>
    </source>
</evidence>
<dbReference type="InterPro" id="IPR024653">
    <property type="entry name" value="Peptidase_M10/M27/M57"/>
</dbReference>
<comment type="caution">
    <text evidence="2">The sequence shown here is derived from an EMBL/GenBank/DDBJ whole genome shotgun (WGS) entry which is preliminary data.</text>
</comment>
<protein>
    <submittedName>
        <fullName evidence="2">M57 family metalloprotease</fullName>
    </submittedName>
</protein>
<dbReference type="Gene3D" id="3.40.390.10">
    <property type="entry name" value="Collagenase (Catalytic Domain)"/>
    <property type="match status" value="1"/>
</dbReference>
<proteinExistence type="predicted"/>
<keyword evidence="2" id="KW-0378">Hydrolase</keyword>
<gene>
    <name evidence="2" type="ORF">ACFO3O_16545</name>
</gene>
<keyword evidence="3" id="KW-1185">Reference proteome</keyword>
<accession>A0ABV9I1K0</accession>
<dbReference type="InterPro" id="IPR024079">
    <property type="entry name" value="MetalloPept_cat_dom_sf"/>
</dbReference>
<dbReference type="EMBL" id="JBHSFV010000011">
    <property type="protein sequence ID" value="MFC4635521.1"/>
    <property type="molecule type" value="Genomic_DNA"/>
</dbReference>